<gene>
    <name evidence="1" type="ORF">CA2015_2150</name>
</gene>
<evidence type="ECO:0000313" key="1">
    <source>
        <dbReference type="EMBL" id="AKP51571.1"/>
    </source>
</evidence>
<proteinExistence type="predicted"/>
<dbReference type="RefSeq" id="WP_048641891.1">
    <property type="nucleotide sequence ID" value="NZ_CAXBGM010000005.1"/>
</dbReference>
<organism evidence="1 2">
    <name type="scientific">Cyclobacterium amurskyense</name>
    <dbReference type="NCBI Taxonomy" id="320787"/>
    <lineage>
        <taxon>Bacteria</taxon>
        <taxon>Pseudomonadati</taxon>
        <taxon>Bacteroidota</taxon>
        <taxon>Cytophagia</taxon>
        <taxon>Cytophagales</taxon>
        <taxon>Cyclobacteriaceae</taxon>
        <taxon>Cyclobacterium</taxon>
    </lineage>
</organism>
<dbReference type="AlphaFoldDB" id="A0A0H4PAV9"/>
<name>A0A0H4PAV9_9BACT</name>
<accession>A0A0H4PAV9</accession>
<protein>
    <recommendedName>
        <fullName evidence="3">HNH endonuclease</fullName>
    </recommendedName>
</protein>
<evidence type="ECO:0008006" key="3">
    <source>
        <dbReference type="Google" id="ProtNLM"/>
    </source>
</evidence>
<reference evidence="1 2" key="1">
    <citation type="submission" date="2015-07" db="EMBL/GenBank/DDBJ databases">
        <authorList>
            <person name="Kim K.M."/>
        </authorList>
    </citation>
    <scope>NUCLEOTIDE SEQUENCE [LARGE SCALE GENOMIC DNA]</scope>
    <source>
        <strain evidence="1 2">KCTC 12363</strain>
    </source>
</reference>
<evidence type="ECO:0000313" key="2">
    <source>
        <dbReference type="Proteomes" id="UP000036520"/>
    </source>
</evidence>
<dbReference type="Gene3D" id="1.10.30.50">
    <property type="match status" value="1"/>
</dbReference>
<sequence>MANKWGIPVDVEIFVKDRDKNCVYCRVEFLESYDSRKSKPSWEHIVNDVRVNGKDNIALCCISCNASKGAKLIEDWLQSEYCKRKKITIDNVATVVKEAIVNPPEIKNN</sequence>
<dbReference type="OrthoDB" id="9816185at2"/>
<dbReference type="KEGG" id="camu:CA2015_2150"/>
<dbReference type="Proteomes" id="UP000036520">
    <property type="component" value="Chromosome"/>
</dbReference>
<keyword evidence="2" id="KW-1185">Reference proteome</keyword>
<dbReference type="PATRIC" id="fig|320787.5.peg.2365"/>
<dbReference type="EMBL" id="CP012040">
    <property type="protein sequence ID" value="AKP51571.1"/>
    <property type="molecule type" value="Genomic_DNA"/>
</dbReference>
<dbReference type="STRING" id="320787.CA2015_2150"/>